<dbReference type="InterPro" id="IPR016024">
    <property type="entry name" value="ARM-type_fold"/>
</dbReference>
<evidence type="ECO:0000313" key="2">
    <source>
        <dbReference type="Proteomes" id="UP001281761"/>
    </source>
</evidence>
<reference evidence="1 2" key="1">
    <citation type="journal article" date="2022" name="bioRxiv">
        <title>Genomics of Preaxostyla Flagellates Illuminates Evolutionary Transitions and the Path Towards Mitochondrial Loss.</title>
        <authorList>
            <person name="Novak L.V.F."/>
            <person name="Treitli S.C."/>
            <person name="Pyrih J."/>
            <person name="Halakuc P."/>
            <person name="Pipaliya S.V."/>
            <person name="Vacek V."/>
            <person name="Brzon O."/>
            <person name="Soukal P."/>
            <person name="Eme L."/>
            <person name="Dacks J.B."/>
            <person name="Karnkowska A."/>
            <person name="Elias M."/>
            <person name="Hampl V."/>
        </authorList>
    </citation>
    <scope>NUCLEOTIDE SEQUENCE [LARGE SCALE GENOMIC DNA]</scope>
    <source>
        <strain evidence="1">NAU3</strain>
        <tissue evidence="1">Gut</tissue>
    </source>
</reference>
<comment type="caution">
    <text evidence="1">The sequence shown here is derived from an EMBL/GenBank/DDBJ whole genome shotgun (WGS) entry which is preliminary data.</text>
</comment>
<dbReference type="EMBL" id="JARBJD010000101">
    <property type="protein sequence ID" value="KAK2952601.1"/>
    <property type="molecule type" value="Genomic_DNA"/>
</dbReference>
<name>A0ABQ9XQP5_9EUKA</name>
<sequence length="346" mass="38923">MTGLDLKLNPSTDSPCPDCSRFMNWDEEELESDHEKAVVFRSLVATVKLQPALDVSLEARAVKLLKSVNPDDVTSANDFLCSLASNSDESLSNFVQSFVVLISSPSQIISAATMEMLDSLIMFCSAPVRLALVKSGLIPQLMTTLNPLSLSFTQAVDINIHVMTTIIGTVWLATPEGLEELENEDRDEQQAVHKTVLTQVLAPSETSICRLCINRFSIIDGEFSFAFLILLARLLEISPYHQPTMEIVLHMPVVLTVSSYLTFFKNERSIWLFLYHMINSQRDWNKKGGETRQMGEIVDRMLRMEGIEDVIEPKLQNDKNSLKGGWIVKQSIEWNNLLEMNLPKQA</sequence>
<proteinExistence type="predicted"/>
<protein>
    <submittedName>
        <fullName evidence="1">Uncharacterized protein</fullName>
    </submittedName>
</protein>
<dbReference type="Proteomes" id="UP001281761">
    <property type="component" value="Unassembled WGS sequence"/>
</dbReference>
<gene>
    <name evidence="1" type="ORF">BLNAU_12429</name>
</gene>
<accession>A0ABQ9XQP5</accession>
<organism evidence="1 2">
    <name type="scientific">Blattamonas nauphoetae</name>
    <dbReference type="NCBI Taxonomy" id="2049346"/>
    <lineage>
        <taxon>Eukaryota</taxon>
        <taxon>Metamonada</taxon>
        <taxon>Preaxostyla</taxon>
        <taxon>Oxymonadida</taxon>
        <taxon>Blattamonas</taxon>
    </lineage>
</organism>
<keyword evidence="2" id="KW-1185">Reference proteome</keyword>
<dbReference type="SUPFAM" id="SSF48371">
    <property type="entry name" value="ARM repeat"/>
    <property type="match status" value="1"/>
</dbReference>
<evidence type="ECO:0000313" key="1">
    <source>
        <dbReference type="EMBL" id="KAK2952601.1"/>
    </source>
</evidence>